<dbReference type="Gene3D" id="1.10.630.10">
    <property type="entry name" value="Cytochrome P450"/>
    <property type="match status" value="1"/>
</dbReference>
<evidence type="ECO:0000256" key="2">
    <source>
        <dbReference type="ARBA" id="ARBA00010617"/>
    </source>
</evidence>
<organism evidence="10 11">
    <name type="scientific">Nonomuraea monospora</name>
    <dbReference type="NCBI Taxonomy" id="568818"/>
    <lineage>
        <taxon>Bacteria</taxon>
        <taxon>Bacillati</taxon>
        <taxon>Actinomycetota</taxon>
        <taxon>Actinomycetes</taxon>
        <taxon>Streptosporangiales</taxon>
        <taxon>Streptosporangiaceae</taxon>
        <taxon>Nonomuraea</taxon>
    </lineage>
</organism>
<feature type="region of interest" description="Disordered" evidence="9">
    <location>
        <begin position="1"/>
        <end position="21"/>
    </location>
</feature>
<keyword evidence="7 8" id="KW-0503">Monooxygenase</keyword>
<dbReference type="InterPro" id="IPR002397">
    <property type="entry name" value="Cyt_P450_B"/>
</dbReference>
<keyword evidence="6 8" id="KW-0408">Iron</keyword>
<dbReference type="RefSeq" id="WP_344470680.1">
    <property type="nucleotide sequence ID" value="NZ_BAAAQX010000001.1"/>
</dbReference>
<evidence type="ECO:0000313" key="10">
    <source>
        <dbReference type="EMBL" id="GAA2204990.1"/>
    </source>
</evidence>
<dbReference type="PANTHER" id="PTHR46696:SF5">
    <property type="entry name" value="CYTOCHROME P450 BJ-1"/>
    <property type="match status" value="1"/>
</dbReference>
<dbReference type="InterPro" id="IPR001128">
    <property type="entry name" value="Cyt_P450"/>
</dbReference>
<protein>
    <submittedName>
        <fullName evidence="10">Cytochrome P450</fullName>
    </submittedName>
</protein>
<keyword evidence="11" id="KW-1185">Reference proteome</keyword>
<dbReference type="InterPro" id="IPR017972">
    <property type="entry name" value="Cyt_P450_CS"/>
</dbReference>
<comment type="cofactor">
    <cofactor evidence="1">
        <name>heme</name>
        <dbReference type="ChEBI" id="CHEBI:30413"/>
    </cofactor>
</comment>
<comment type="caution">
    <text evidence="10">The sequence shown here is derived from an EMBL/GenBank/DDBJ whole genome shotgun (WGS) entry which is preliminary data.</text>
</comment>
<dbReference type="PRINTS" id="PR00385">
    <property type="entry name" value="P450"/>
</dbReference>
<keyword evidence="4 8" id="KW-0479">Metal-binding</keyword>
<keyword evidence="5 8" id="KW-0560">Oxidoreductase</keyword>
<reference evidence="10 11" key="1">
    <citation type="journal article" date="2019" name="Int. J. Syst. Evol. Microbiol.">
        <title>The Global Catalogue of Microorganisms (GCM) 10K type strain sequencing project: providing services to taxonomists for standard genome sequencing and annotation.</title>
        <authorList>
            <consortium name="The Broad Institute Genomics Platform"/>
            <consortium name="The Broad Institute Genome Sequencing Center for Infectious Disease"/>
            <person name="Wu L."/>
            <person name="Ma J."/>
        </authorList>
    </citation>
    <scope>NUCLEOTIDE SEQUENCE [LARGE SCALE GENOMIC DNA]</scope>
    <source>
        <strain evidence="10 11">JCM 16114</strain>
    </source>
</reference>
<evidence type="ECO:0000256" key="9">
    <source>
        <dbReference type="SAM" id="MobiDB-lite"/>
    </source>
</evidence>
<dbReference type="SUPFAM" id="SSF48264">
    <property type="entry name" value="Cytochrome P450"/>
    <property type="match status" value="1"/>
</dbReference>
<evidence type="ECO:0000256" key="6">
    <source>
        <dbReference type="ARBA" id="ARBA00023004"/>
    </source>
</evidence>
<evidence type="ECO:0000256" key="5">
    <source>
        <dbReference type="ARBA" id="ARBA00023002"/>
    </source>
</evidence>
<accession>A0ABN3C6M8</accession>
<evidence type="ECO:0000256" key="8">
    <source>
        <dbReference type="RuleBase" id="RU000461"/>
    </source>
</evidence>
<evidence type="ECO:0000256" key="1">
    <source>
        <dbReference type="ARBA" id="ARBA00001971"/>
    </source>
</evidence>
<sequence length="403" mass="43102">MTAPDAHADAPLAMRRDPRQPLCPAPDLLAVDAAGGITEISMPVPTPGAGRTWLVTRYDDVRAVLGNPMSFSNVLRLPEGGPGGTISPTGQGSLPGLDPPLHTRLRRLVSAEFSARRVAALRPAVEAATADALAAIGGQDRADLVATVAQPIPAVVIAELLGVPPTDRGEFCRRSAVALDTRLPALTRADNRAEMLAYMLRLVTELRDDPGTGLLGALITRHGADMSDAELVATGNMLLLAGHETTAGLIAQSLLFLLGQPALREQVLHDEQSLTRGVEELLRYLTVFHFSFPRTAVFRTTIAGTVIEAGDRVLCSIPVANWDQRRYHDAGQFRPLREAAPHLAFGHGIHYCLGAPLARLEMYTVLPAFFAAFPAAGIDPQADIRYRHGSLAFGLDALEALLR</sequence>
<evidence type="ECO:0000256" key="7">
    <source>
        <dbReference type="ARBA" id="ARBA00023033"/>
    </source>
</evidence>
<dbReference type="PANTHER" id="PTHR46696">
    <property type="entry name" value="P450, PUTATIVE (EUROFUNG)-RELATED"/>
    <property type="match status" value="1"/>
</dbReference>
<dbReference type="EMBL" id="BAAAQX010000001">
    <property type="protein sequence ID" value="GAA2204990.1"/>
    <property type="molecule type" value="Genomic_DNA"/>
</dbReference>
<gene>
    <name evidence="10" type="ORF">GCM10009850_006460</name>
</gene>
<keyword evidence="3 8" id="KW-0349">Heme</keyword>
<dbReference type="PRINTS" id="PR00359">
    <property type="entry name" value="BP450"/>
</dbReference>
<evidence type="ECO:0000313" key="11">
    <source>
        <dbReference type="Proteomes" id="UP001499843"/>
    </source>
</evidence>
<dbReference type="Pfam" id="PF00067">
    <property type="entry name" value="p450"/>
    <property type="match status" value="1"/>
</dbReference>
<name>A0ABN3C6M8_9ACTN</name>
<comment type="similarity">
    <text evidence="2 8">Belongs to the cytochrome P450 family.</text>
</comment>
<evidence type="ECO:0000256" key="4">
    <source>
        <dbReference type="ARBA" id="ARBA00022723"/>
    </source>
</evidence>
<evidence type="ECO:0000256" key="3">
    <source>
        <dbReference type="ARBA" id="ARBA00022617"/>
    </source>
</evidence>
<dbReference type="PROSITE" id="PS00086">
    <property type="entry name" value="CYTOCHROME_P450"/>
    <property type="match status" value="1"/>
</dbReference>
<proteinExistence type="inferred from homology"/>
<dbReference type="Proteomes" id="UP001499843">
    <property type="component" value="Unassembled WGS sequence"/>
</dbReference>
<dbReference type="InterPro" id="IPR036396">
    <property type="entry name" value="Cyt_P450_sf"/>
</dbReference>